<accession>A0A6A6M9Z6</accession>
<dbReference type="AlphaFoldDB" id="A0A6A6M9Z6"/>
<sequence length="214" mass="24181">MSYLDRRLKDGQLIAFGQTNMHLKNGRVISLLQADRCLKLAGISGEIRSIADELAIAGSSLGHAELLVKILSGLGPDYKEISAAICSQDTSINFEMFDKLSAHEITKHDTAKYTTDLLQKFDMMESKRDTTPLSATTPLTSHDGSTTADATKYRQLIGALQYLSFTRLDLSYAVNRLSQFMHCPTKLHWQSAKRVMRYLKSKYHMVFYFIYNLL</sequence>
<evidence type="ECO:0008006" key="3">
    <source>
        <dbReference type="Google" id="ProtNLM"/>
    </source>
</evidence>
<dbReference type="PANTHER" id="PTHR11439:SF483">
    <property type="entry name" value="PEPTIDE SYNTHASE GLIP-LIKE, PUTATIVE (AFU_ORTHOLOGUE AFUA_3G12920)-RELATED"/>
    <property type="match status" value="1"/>
</dbReference>
<protein>
    <recommendedName>
        <fullName evidence="3">Reverse transcriptase Ty1/copia-type domain-containing protein</fullName>
    </recommendedName>
</protein>
<gene>
    <name evidence="1" type="ORF">GH714_017749</name>
</gene>
<evidence type="ECO:0000313" key="1">
    <source>
        <dbReference type="EMBL" id="KAF2308779.1"/>
    </source>
</evidence>
<dbReference type="PANTHER" id="PTHR11439">
    <property type="entry name" value="GAG-POL-RELATED RETROTRANSPOSON"/>
    <property type="match status" value="1"/>
</dbReference>
<organism evidence="1 2">
    <name type="scientific">Hevea brasiliensis</name>
    <name type="common">Para rubber tree</name>
    <name type="synonym">Siphonia brasiliensis</name>
    <dbReference type="NCBI Taxonomy" id="3981"/>
    <lineage>
        <taxon>Eukaryota</taxon>
        <taxon>Viridiplantae</taxon>
        <taxon>Streptophyta</taxon>
        <taxon>Embryophyta</taxon>
        <taxon>Tracheophyta</taxon>
        <taxon>Spermatophyta</taxon>
        <taxon>Magnoliopsida</taxon>
        <taxon>eudicotyledons</taxon>
        <taxon>Gunneridae</taxon>
        <taxon>Pentapetalae</taxon>
        <taxon>rosids</taxon>
        <taxon>fabids</taxon>
        <taxon>Malpighiales</taxon>
        <taxon>Euphorbiaceae</taxon>
        <taxon>Crotonoideae</taxon>
        <taxon>Micrandreae</taxon>
        <taxon>Hevea</taxon>
    </lineage>
</organism>
<keyword evidence="2" id="KW-1185">Reference proteome</keyword>
<evidence type="ECO:0000313" key="2">
    <source>
        <dbReference type="Proteomes" id="UP000467840"/>
    </source>
</evidence>
<reference evidence="1 2" key="1">
    <citation type="journal article" date="2020" name="Mol. Plant">
        <title>The Chromosome-Based Rubber Tree Genome Provides New Insights into Spurge Genome Evolution and Rubber Biosynthesis.</title>
        <authorList>
            <person name="Liu J."/>
            <person name="Shi C."/>
            <person name="Shi C.C."/>
            <person name="Li W."/>
            <person name="Zhang Q.J."/>
            <person name="Zhang Y."/>
            <person name="Li K."/>
            <person name="Lu H.F."/>
            <person name="Shi C."/>
            <person name="Zhu S.T."/>
            <person name="Xiao Z.Y."/>
            <person name="Nan H."/>
            <person name="Yue Y."/>
            <person name="Zhu X.G."/>
            <person name="Wu Y."/>
            <person name="Hong X.N."/>
            <person name="Fan G.Y."/>
            <person name="Tong Y."/>
            <person name="Zhang D."/>
            <person name="Mao C.L."/>
            <person name="Liu Y.L."/>
            <person name="Hao S.J."/>
            <person name="Liu W.Q."/>
            <person name="Lv M.Q."/>
            <person name="Zhang H.B."/>
            <person name="Liu Y."/>
            <person name="Hu-Tang G.R."/>
            <person name="Wang J.P."/>
            <person name="Wang J.H."/>
            <person name="Sun Y.H."/>
            <person name="Ni S.B."/>
            <person name="Chen W.B."/>
            <person name="Zhang X.C."/>
            <person name="Jiao Y.N."/>
            <person name="Eichler E.E."/>
            <person name="Li G.H."/>
            <person name="Liu X."/>
            <person name="Gao L.Z."/>
        </authorList>
    </citation>
    <scope>NUCLEOTIDE SEQUENCE [LARGE SCALE GENOMIC DNA]</scope>
    <source>
        <strain evidence="2">cv. GT1</strain>
        <tissue evidence="1">Leaf</tissue>
    </source>
</reference>
<dbReference type="Proteomes" id="UP000467840">
    <property type="component" value="Chromosome 17"/>
</dbReference>
<dbReference type="EMBL" id="JAAGAX010000007">
    <property type="protein sequence ID" value="KAF2308779.1"/>
    <property type="molecule type" value="Genomic_DNA"/>
</dbReference>
<proteinExistence type="predicted"/>
<name>A0A6A6M9Z6_HEVBR</name>
<comment type="caution">
    <text evidence="1">The sequence shown here is derived from an EMBL/GenBank/DDBJ whole genome shotgun (WGS) entry which is preliminary data.</text>
</comment>